<proteinExistence type="predicted"/>
<comment type="caution">
    <text evidence="1">The sequence shown here is derived from an EMBL/GenBank/DDBJ whole genome shotgun (WGS) entry which is preliminary data.</text>
</comment>
<accession>A0ABW7PRG1</accession>
<evidence type="ECO:0000313" key="1">
    <source>
        <dbReference type="EMBL" id="MFH8132872.1"/>
    </source>
</evidence>
<name>A0ABW7PRG1_9GAMM</name>
<organism evidence="1 2">
    <name type="scientific">Pantoea osteomyelitidis</name>
    <dbReference type="NCBI Taxonomy" id="3230026"/>
    <lineage>
        <taxon>Bacteria</taxon>
        <taxon>Pseudomonadati</taxon>
        <taxon>Pseudomonadota</taxon>
        <taxon>Gammaproteobacteria</taxon>
        <taxon>Enterobacterales</taxon>
        <taxon>Erwiniaceae</taxon>
        <taxon>Pantoea</taxon>
    </lineage>
</organism>
<dbReference type="Proteomes" id="UP001611251">
    <property type="component" value="Unassembled WGS sequence"/>
</dbReference>
<dbReference type="RefSeq" id="WP_397211302.1">
    <property type="nucleotide sequence ID" value="NZ_JBGFSN010000002.1"/>
</dbReference>
<reference evidence="1 2" key="1">
    <citation type="submission" date="2024-08" db="EMBL/GenBank/DDBJ databases">
        <title>Pantoea ronii - a newly identified human opportunistic pathogen.</title>
        <authorList>
            <person name="Keidar-Friedman D."/>
            <person name="Sorek N."/>
            <person name="Leshin-Carmel D."/>
            <person name="Tsur A."/>
            <person name="Amsalem M."/>
            <person name="Tolkach D."/>
            <person name="Brosh-Nissimov T."/>
        </authorList>
    </citation>
    <scope>NUCLEOTIDE SEQUENCE [LARGE SCALE GENOMIC DNA]</scope>
    <source>
        <strain evidence="1 2">AA23256</strain>
    </source>
</reference>
<sequence>MTIHRYTGPETAPIIGGQRALAYWQFSNLLKNYDRSRVNVLRKVNRRQNKCWREKLAAARVNQIFTYARHDYG</sequence>
<keyword evidence="2" id="KW-1185">Reference proteome</keyword>
<evidence type="ECO:0000313" key="2">
    <source>
        <dbReference type="Proteomes" id="UP001611251"/>
    </source>
</evidence>
<dbReference type="EMBL" id="JBGFSN010000002">
    <property type="protein sequence ID" value="MFH8132872.1"/>
    <property type="molecule type" value="Genomic_DNA"/>
</dbReference>
<protein>
    <submittedName>
        <fullName evidence="1">Uncharacterized protein</fullName>
    </submittedName>
</protein>
<gene>
    <name evidence="1" type="ORF">ABU178_01550</name>
</gene>